<accession>A0AAW4FKP4</accession>
<dbReference type="RefSeq" id="WP_203528013.1">
    <property type="nucleotide sequence ID" value="NZ_CP083370.1"/>
</dbReference>
<proteinExistence type="predicted"/>
<protein>
    <recommendedName>
        <fullName evidence="3">DNA transfer protein</fullName>
    </recommendedName>
</protein>
<dbReference type="Proteomes" id="UP000744980">
    <property type="component" value="Unassembled WGS sequence"/>
</dbReference>
<evidence type="ECO:0008006" key="3">
    <source>
        <dbReference type="Google" id="ProtNLM"/>
    </source>
</evidence>
<dbReference type="EMBL" id="WXFA01000006">
    <property type="protein sequence ID" value="MBM3091614.1"/>
    <property type="molecule type" value="Genomic_DNA"/>
</dbReference>
<reference evidence="1 2" key="1">
    <citation type="submission" date="2020-01" db="EMBL/GenBank/DDBJ databases">
        <title>Draft genome assembly of Ensifer adhaerens T173.</title>
        <authorList>
            <person name="Craig J.E."/>
            <person name="Stinchcombe J.R."/>
        </authorList>
    </citation>
    <scope>NUCLEOTIDE SEQUENCE [LARGE SCALE GENOMIC DNA]</scope>
    <source>
        <strain evidence="1 2">T173</strain>
    </source>
</reference>
<keyword evidence="2" id="KW-1185">Reference proteome</keyword>
<gene>
    <name evidence="1" type="ORF">GFB56_12395</name>
</gene>
<organism evidence="1 2">
    <name type="scientific">Ensifer canadensis</name>
    <dbReference type="NCBI Taxonomy" id="555315"/>
    <lineage>
        <taxon>Bacteria</taxon>
        <taxon>Pseudomonadati</taxon>
        <taxon>Pseudomonadota</taxon>
        <taxon>Alphaproteobacteria</taxon>
        <taxon>Hyphomicrobiales</taxon>
        <taxon>Rhizobiaceae</taxon>
        <taxon>Sinorhizobium/Ensifer group</taxon>
        <taxon>Ensifer</taxon>
    </lineage>
</organism>
<evidence type="ECO:0000313" key="1">
    <source>
        <dbReference type="EMBL" id="MBM3091614.1"/>
    </source>
</evidence>
<evidence type="ECO:0000313" key="2">
    <source>
        <dbReference type="Proteomes" id="UP000744980"/>
    </source>
</evidence>
<sequence>MGTLTVNGVKVQVDDSFKTLSPEQQEATVNEIATQLAAGGKGNAPARSGGVEGAVRSVARGTLGIGSYLDELDAATNATFAPLVDPFLPDSYEKLPGQTWGERYDQALNIQRRKDDEYDTDNPKLSTGLQIAGGVGSAAALLRAAPAIGNYALGNTGASVGSRLVSAGVAGGGTGAVQGFGAGEGGAKERAKQAAFETGVGVGTGVVMLPVAAGANKLASSLARKILGESNDALSTVTDQARRYVVDELSDPSKVGRYRDSLEQLGPNAMLADVSPEWLGVARGAAARPGTRGLIVDPLNERSDLANTRLRADVADNLGPDPVPSRVDRSLAADQDQVRRRYGPVMAERSNYDFIPIADALDDEIQRMRGPAQRQLRNVRQMLNVNGQDMVTTDPAIAFETRQAIDGILETEQNPKVISALTEARQMIDDGLRASVPRIKEVDGQFAEIARQREALGEGRSIMNNGATAMRPSELDETLRQGALPQGEMIGPSGVPLRMQQSSLGEVYRAIGTEANDLNALRKTVRGEGDWNREKLGMLFGEDRADNVLNSIDRENVFADTANRVTRGSDTAMGSRFNQFLDEVSKGQEIPSDATLTGTAAKLFKSIMKRVVQGNADTNAGKLAEDIGRLSVATGSTRDQIVEAILRRGEKNVVDQQRASTVRALARSGGLAGYSSLPGVRN</sequence>
<name>A0AAW4FKP4_9HYPH</name>
<comment type="caution">
    <text evidence="1">The sequence shown here is derived from an EMBL/GenBank/DDBJ whole genome shotgun (WGS) entry which is preliminary data.</text>
</comment>
<dbReference type="AlphaFoldDB" id="A0AAW4FKP4"/>